<proteinExistence type="predicted"/>
<dbReference type="SMART" id="SM01007">
    <property type="entry name" value="Aldolase_II"/>
    <property type="match status" value="1"/>
</dbReference>
<dbReference type="InterPro" id="IPR036409">
    <property type="entry name" value="Aldolase_II/adducin_N_sf"/>
</dbReference>
<keyword evidence="1" id="KW-0479">Metal-binding</keyword>
<dbReference type="Gene3D" id="3.40.225.10">
    <property type="entry name" value="Class II aldolase/adducin N-terminal domain"/>
    <property type="match status" value="1"/>
</dbReference>
<evidence type="ECO:0000256" key="2">
    <source>
        <dbReference type="ARBA" id="ARBA00023239"/>
    </source>
</evidence>
<dbReference type="InterPro" id="IPR050197">
    <property type="entry name" value="Aldolase_class_II_sugar_metab"/>
</dbReference>
<name>A0ABV8UTY7_9BACL</name>
<reference evidence="5" key="1">
    <citation type="journal article" date="2019" name="Int. J. Syst. Evol. Microbiol.">
        <title>The Global Catalogue of Microorganisms (GCM) 10K type strain sequencing project: providing services to taxonomists for standard genome sequencing and annotation.</title>
        <authorList>
            <consortium name="The Broad Institute Genomics Platform"/>
            <consortium name="The Broad Institute Genome Sequencing Center for Infectious Disease"/>
            <person name="Wu L."/>
            <person name="Ma J."/>
        </authorList>
    </citation>
    <scope>NUCLEOTIDE SEQUENCE [LARGE SCALE GENOMIC DNA]</scope>
    <source>
        <strain evidence="5">CCUG 50353</strain>
    </source>
</reference>
<accession>A0ABV8UTY7</accession>
<dbReference type="PANTHER" id="PTHR22789">
    <property type="entry name" value="FUCULOSE PHOSPHATE ALDOLASE"/>
    <property type="match status" value="1"/>
</dbReference>
<evidence type="ECO:0000259" key="3">
    <source>
        <dbReference type="SMART" id="SM01007"/>
    </source>
</evidence>
<comment type="caution">
    <text evidence="4">The sequence shown here is derived from an EMBL/GenBank/DDBJ whole genome shotgun (WGS) entry which is preliminary data.</text>
</comment>
<keyword evidence="5" id="KW-1185">Reference proteome</keyword>
<dbReference type="RefSeq" id="WP_378140550.1">
    <property type="nucleotide sequence ID" value="NZ_JBHSEF010000010.1"/>
</dbReference>
<feature type="domain" description="Class II aldolase/adducin N-terminal" evidence="3">
    <location>
        <begin position="9"/>
        <end position="187"/>
    </location>
</feature>
<gene>
    <name evidence="4" type="ORF">ACFO0S_04240</name>
</gene>
<dbReference type="SUPFAM" id="SSF53639">
    <property type="entry name" value="AraD/HMP-PK domain-like"/>
    <property type="match status" value="1"/>
</dbReference>
<evidence type="ECO:0000313" key="4">
    <source>
        <dbReference type="EMBL" id="MFC4354282.1"/>
    </source>
</evidence>
<evidence type="ECO:0000256" key="1">
    <source>
        <dbReference type="ARBA" id="ARBA00022723"/>
    </source>
</evidence>
<protein>
    <submittedName>
        <fullName evidence="4">Class II aldolase/adducin family protein</fullName>
    </submittedName>
</protein>
<organism evidence="4 5">
    <name type="scientific">Chryseomicrobium palamuruense</name>
    <dbReference type="NCBI Taxonomy" id="682973"/>
    <lineage>
        <taxon>Bacteria</taxon>
        <taxon>Bacillati</taxon>
        <taxon>Bacillota</taxon>
        <taxon>Bacilli</taxon>
        <taxon>Bacillales</taxon>
        <taxon>Caryophanaceae</taxon>
        <taxon>Chryseomicrobium</taxon>
    </lineage>
</organism>
<sequence length="201" mass="22556">MDSLQKKLEDAVWVARSLFNRNKASGSIANLSFRHENYIFITGTGTCFGRLTIEDFAVVDFDGNSKNSVKPSKELPLHLAIFKAKKNQDAIVHVHSTYGVLWSFVPNLNYEDCIPDYTPYLKMKLGKVGLVPYRKPGSTDLLNELTKTLDTSDGWLLSQHGPIVPGKTILDAFYAIEELEESAKIAWHLYTNNLSMRGDSV</sequence>
<dbReference type="PANTHER" id="PTHR22789:SF0">
    <property type="entry name" value="3-OXO-TETRONATE 4-PHOSPHATE DECARBOXYLASE-RELATED"/>
    <property type="match status" value="1"/>
</dbReference>
<keyword evidence="2" id="KW-0456">Lyase</keyword>
<dbReference type="InterPro" id="IPR001303">
    <property type="entry name" value="Aldolase_II/adducin_N"/>
</dbReference>
<dbReference type="Proteomes" id="UP001595733">
    <property type="component" value="Unassembled WGS sequence"/>
</dbReference>
<dbReference type="Pfam" id="PF00596">
    <property type="entry name" value="Aldolase_II"/>
    <property type="match status" value="1"/>
</dbReference>
<evidence type="ECO:0000313" key="5">
    <source>
        <dbReference type="Proteomes" id="UP001595733"/>
    </source>
</evidence>
<dbReference type="EMBL" id="JBHSEF010000010">
    <property type="protein sequence ID" value="MFC4354282.1"/>
    <property type="molecule type" value="Genomic_DNA"/>
</dbReference>